<comment type="function">
    <text evidence="10">Component of the transcription regulatory histone acetylation (HAT) complex SAGA, a multiprotein complex that activates transcription by remodeling chromatin and mediating histone acetylation and deubiquitination. Within the SAGA complex, participates in a subcomplex that specifically deubiquitinates histone H2B. The SAGA complex is recruited to specific gene promoters by activators, where it is required for transcription.</text>
</comment>
<keyword evidence="8" id="KW-0804">Transcription</keyword>
<dbReference type="PANTHER" id="PTHR46367:SF1">
    <property type="entry name" value="ATAXIN-7-LIKE PROTEIN 3"/>
    <property type="match status" value="1"/>
</dbReference>
<comment type="similarity">
    <text evidence="10">Belongs to the SGF11 family.</text>
</comment>
<dbReference type="Proteomes" id="UP000659654">
    <property type="component" value="Unassembled WGS sequence"/>
</dbReference>
<gene>
    <name evidence="12" type="ORF">BXYJ_LOCUS9151</name>
</gene>
<protein>
    <recommendedName>
        <fullName evidence="10">SAGA-associated factor 11</fullName>
    </recommendedName>
</protein>
<dbReference type="GO" id="GO:0071819">
    <property type="term" value="C:DUBm complex"/>
    <property type="evidence" value="ECO:0007669"/>
    <property type="project" value="TreeGrafter"/>
</dbReference>
<evidence type="ECO:0000313" key="12">
    <source>
        <dbReference type="EMBL" id="CAD5226606.1"/>
    </source>
</evidence>
<proteinExistence type="inferred from homology"/>
<evidence type="ECO:0000256" key="7">
    <source>
        <dbReference type="ARBA" id="ARBA00023159"/>
    </source>
</evidence>
<dbReference type="Proteomes" id="UP000582659">
    <property type="component" value="Unassembled WGS sequence"/>
</dbReference>
<evidence type="ECO:0000256" key="4">
    <source>
        <dbReference type="ARBA" id="ARBA00022833"/>
    </source>
</evidence>
<dbReference type="GO" id="GO:0006325">
    <property type="term" value="P:chromatin organization"/>
    <property type="evidence" value="ECO:0007669"/>
    <property type="project" value="UniProtKB-KW"/>
</dbReference>
<keyword evidence="5" id="KW-0156">Chromatin regulator</keyword>
<dbReference type="PANTHER" id="PTHR46367">
    <property type="entry name" value="ATAXIN-7-LIKE PROTEIN 3"/>
    <property type="match status" value="1"/>
</dbReference>
<comment type="caution">
    <text evidence="12">The sequence shown here is derived from an EMBL/GenBank/DDBJ whole genome shotgun (WGS) entry which is preliminary data.</text>
</comment>
<evidence type="ECO:0000256" key="11">
    <source>
        <dbReference type="SAM" id="MobiDB-lite"/>
    </source>
</evidence>
<evidence type="ECO:0000256" key="2">
    <source>
        <dbReference type="ARBA" id="ARBA00022723"/>
    </source>
</evidence>
<dbReference type="GO" id="GO:0008270">
    <property type="term" value="F:zinc ion binding"/>
    <property type="evidence" value="ECO:0007669"/>
    <property type="project" value="UniProtKB-KW"/>
</dbReference>
<keyword evidence="7 10" id="KW-0010">Activator</keyword>
<dbReference type="OrthoDB" id="21557at2759"/>
<dbReference type="GO" id="GO:0006357">
    <property type="term" value="P:regulation of transcription by RNA polymerase II"/>
    <property type="evidence" value="ECO:0007669"/>
    <property type="project" value="TreeGrafter"/>
</dbReference>
<evidence type="ECO:0000256" key="5">
    <source>
        <dbReference type="ARBA" id="ARBA00022853"/>
    </source>
</evidence>
<keyword evidence="9" id="KW-0539">Nucleus</keyword>
<dbReference type="InterPro" id="IPR013246">
    <property type="entry name" value="SAGA_su_Sgf11"/>
</dbReference>
<comment type="subunit">
    <text evidence="10">Component of some SAGA transcription coactivator-HAT complexes.</text>
</comment>
<keyword evidence="4" id="KW-0862">Zinc</keyword>
<comment type="subcellular location">
    <subcellularLocation>
        <location evidence="1 10">Nucleus</location>
    </subcellularLocation>
</comment>
<dbReference type="AlphaFoldDB" id="A0A7I8WT88"/>
<feature type="region of interest" description="Disordered" evidence="11">
    <location>
        <begin position="159"/>
        <end position="191"/>
    </location>
</feature>
<dbReference type="EMBL" id="CAJFDI010000004">
    <property type="protein sequence ID" value="CAD5226606.1"/>
    <property type="molecule type" value="Genomic_DNA"/>
</dbReference>
<evidence type="ECO:0000256" key="10">
    <source>
        <dbReference type="RuleBase" id="RU261113"/>
    </source>
</evidence>
<evidence type="ECO:0000256" key="9">
    <source>
        <dbReference type="ARBA" id="ARBA00023242"/>
    </source>
</evidence>
<dbReference type="EMBL" id="CAJFCV020000004">
    <property type="protein sequence ID" value="CAG9116007.1"/>
    <property type="molecule type" value="Genomic_DNA"/>
</dbReference>
<feature type="region of interest" description="Disordered" evidence="11">
    <location>
        <begin position="121"/>
        <end position="147"/>
    </location>
</feature>
<organism evidence="12 13">
    <name type="scientific">Bursaphelenchus xylophilus</name>
    <name type="common">Pinewood nematode worm</name>
    <name type="synonym">Aphelenchoides xylophilus</name>
    <dbReference type="NCBI Taxonomy" id="6326"/>
    <lineage>
        <taxon>Eukaryota</taxon>
        <taxon>Metazoa</taxon>
        <taxon>Ecdysozoa</taxon>
        <taxon>Nematoda</taxon>
        <taxon>Chromadorea</taxon>
        <taxon>Rhabditida</taxon>
        <taxon>Tylenchina</taxon>
        <taxon>Tylenchomorpha</taxon>
        <taxon>Aphelenchoidea</taxon>
        <taxon>Aphelenchoididae</taxon>
        <taxon>Bursaphelenchus</taxon>
    </lineage>
</organism>
<dbReference type="Gene3D" id="3.30.160.60">
    <property type="entry name" value="Classic Zinc Finger"/>
    <property type="match status" value="1"/>
</dbReference>
<keyword evidence="3" id="KW-0863">Zinc-finger</keyword>
<dbReference type="Pfam" id="PF08209">
    <property type="entry name" value="Sgf11"/>
    <property type="match status" value="1"/>
</dbReference>
<feature type="compositionally biased region" description="Low complexity" evidence="11">
    <location>
        <begin position="123"/>
        <end position="133"/>
    </location>
</feature>
<keyword evidence="13" id="KW-1185">Reference proteome</keyword>
<reference evidence="12" key="1">
    <citation type="submission" date="2020-09" db="EMBL/GenBank/DDBJ databases">
        <authorList>
            <person name="Kikuchi T."/>
        </authorList>
    </citation>
    <scope>NUCLEOTIDE SEQUENCE</scope>
    <source>
        <strain evidence="12">Ka4C1</strain>
    </source>
</reference>
<accession>A0A7I8WT88</accession>
<name>A0A7I8WT88_BURXY</name>
<keyword evidence="2" id="KW-0479">Metal-binding</keyword>
<evidence type="ECO:0000256" key="6">
    <source>
        <dbReference type="ARBA" id="ARBA00023015"/>
    </source>
</evidence>
<keyword evidence="6" id="KW-0805">Transcription regulation</keyword>
<evidence type="ECO:0000256" key="3">
    <source>
        <dbReference type="ARBA" id="ARBA00022771"/>
    </source>
</evidence>
<evidence type="ECO:0000313" key="13">
    <source>
        <dbReference type="Proteomes" id="UP000659654"/>
    </source>
</evidence>
<evidence type="ECO:0000256" key="8">
    <source>
        <dbReference type="ARBA" id="ARBA00023163"/>
    </source>
</evidence>
<evidence type="ECO:0000256" key="1">
    <source>
        <dbReference type="ARBA" id="ARBA00004123"/>
    </source>
</evidence>
<feature type="compositionally biased region" description="Polar residues" evidence="11">
    <location>
        <begin position="134"/>
        <end position="145"/>
    </location>
</feature>
<dbReference type="GO" id="GO:0000124">
    <property type="term" value="C:SAGA complex"/>
    <property type="evidence" value="ECO:0007669"/>
    <property type="project" value="TreeGrafter"/>
</dbReference>
<dbReference type="SMR" id="A0A7I8WT88"/>
<dbReference type="GO" id="GO:0003713">
    <property type="term" value="F:transcription coactivator activity"/>
    <property type="evidence" value="ECO:0007669"/>
    <property type="project" value="TreeGrafter"/>
</dbReference>
<sequence length="202" mass="22705">MENGFKPIPQTEEFRENALKQVYAYFMDHLLTESVLKYHRDRSLSTSMNLVSLPDSEMPKPQSSKESVGVEAQTANKRMQVECECLCCNRMIAASRFAPHMEKCIGMGRNSSRVARRRLANLSSAPPSASQSPRVNTRISTSSTVDGCASPAFDIEDELMEDDDDWSNSSTPVKKRKVPPSVKKDSRPKTNQRIIIFIKTTN</sequence>
<dbReference type="InterPro" id="IPR051078">
    <property type="entry name" value="SGF11"/>
</dbReference>